<evidence type="ECO:0000313" key="1">
    <source>
        <dbReference type="EMBL" id="MBD8030701.1"/>
    </source>
</evidence>
<comment type="caution">
    <text evidence="1">The sequence shown here is derived from an EMBL/GenBank/DDBJ whole genome shotgun (WGS) entry which is preliminary data.</text>
</comment>
<name>A0A8I0HF71_9CORY</name>
<sequence>MKPVHYFCPDCDHAHVGIPAIARIHPDIIAEKIHRALPWRLQVGDDVCRVLYPKPRRSFIRANLDIPVIGETEPLQYGLWVELSEQDFTRYQRYERQDIPLVLEGRLANEAPEFPGTFDIPVRLVTRPFPLRPLIHPVEDDNDLWRAYDDGLEDWEAQMRLELSVSVIGSTAA</sequence>
<protein>
    <submittedName>
        <fullName evidence="1">DUF2199 domain-containing protein</fullName>
    </submittedName>
</protein>
<organism evidence="1 2">
    <name type="scientific">Corynebacterium gallinarum</name>
    <dbReference type="NCBI Taxonomy" id="2762214"/>
    <lineage>
        <taxon>Bacteria</taxon>
        <taxon>Bacillati</taxon>
        <taxon>Actinomycetota</taxon>
        <taxon>Actinomycetes</taxon>
        <taxon>Mycobacteriales</taxon>
        <taxon>Corynebacteriaceae</taxon>
        <taxon>Corynebacterium</taxon>
    </lineage>
</organism>
<gene>
    <name evidence="1" type="ORF">H9627_10295</name>
</gene>
<dbReference type="InterPro" id="IPR018697">
    <property type="entry name" value="DUF2199"/>
</dbReference>
<proteinExistence type="predicted"/>
<dbReference type="Pfam" id="PF09965">
    <property type="entry name" value="DUF2199"/>
    <property type="match status" value="1"/>
</dbReference>
<reference evidence="1 2" key="1">
    <citation type="submission" date="2020-08" db="EMBL/GenBank/DDBJ databases">
        <title>A Genomic Blueprint of the Chicken Gut Microbiome.</title>
        <authorList>
            <person name="Gilroy R."/>
            <person name="Ravi A."/>
            <person name="Getino M."/>
            <person name="Pursley I."/>
            <person name="Horton D.L."/>
            <person name="Alikhan N.-F."/>
            <person name="Baker D."/>
            <person name="Gharbi K."/>
            <person name="Hall N."/>
            <person name="Watson M."/>
            <person name="Adriaenssens E.M."/>
            <person name="Foster-Nyarko E."/>
            <person name="Jarju S."/>
            <person name="Secka A."/>
            <person name="Antonio M."/>
            <person name="Oren A."/>
            <person name="Chaudhuri R."/>
            <person name="La Ragione R.M."/>
            <person name="Hildebrand F."/>
            <person name="Pallen M.J."/>
        </authorList>
    </citation>
    <scope>NUCLEOTIDE SEQUENCE [LARGE SCALE GENOMIC DNA]</scope>
    <source>
        <strain evidence="1 2">Sa1YVA5</strain>
    </source>
</reference>
<accession>A0A8I0HF71</accession>
<dbReference type="RefSeq" id="WP_191733955.1">
    <property type="nucleotide sequence ID" value="NZ_JACSPR010000007.1"/>
</dbReference>
<dbReference type="EMBL" id="JACSPR010000007">
    <property type="protein sequence ID" value="MBD8030701.1"/>
    <property type="molecule type" value="Genomic_DNA"/>
</dbReference>
<dbReference type="Proteomes" id="UP000650224">
    <property type="component" value="Unassembled WGS sequence"/>
</dbReference>
<evidence type="ECO:0000313" key="2">
    <source>
        <dbReference type="Proteomes" id="UP000650224"/>
    </source>
</evidence>
<dbReference type="AlphaFoldDB" id="A0A8I0HF71"/>
<keyword evidence="2" id="KW-1185">Reference proteome</keyword>